<protein>
    <recommendedName>
        <fullName evidence="1">Knr4/Smi1-like domain-containing protein</fullName>
    </recommendedName>
</protein>
<dbReference type="EMBL" id="LT634361">
    <property type="protein sequence ID" value="SFZ80719.1"/>
    <property type="molecule type" value="Genomic_DNA"/>
</dbReference>
<sequence>MKKTLKWIADFLNIDLLSEEKDQYFEVERIKEEFSQELPEELRVYIQYVAPLNDFYFDTVGNPMRLYSIQNLKKMQDGYNYNTVQQKPIEGWPENYFIIADEGGDPVVIDLESGTTKMKQLIHGSESWAYGTTIAGSIEQFLLCNSALHYTLNEFEEEVVIDDENGFCLAPKAAEWYFKNMKVWAGSYYEQWCTIFDNCYTP</sequence>
<dbReference type="Proteomes" id="UP000231564">
    <property type="component" value="Chromosome MARIT"/>
</dbReference>
<keyword evidence="3" id="KW-1185">Reference proteome</keyword>
<organism evidence="2 3">
    <name type="scientific">Tenacibaculum maritimum NCIMB 2154</name>
    <dbReference type="NCBI Taxonomy" id="1349785"/>
    <lineage>
        <taxon>Bacteria</taxon>
        <taxon>Pseudomonadati</taxon>
        <taxon>Bacteroidota</taxon>
        <taxon>Flavobacteriia</taxon>
        <taxon>Flavobacteriales</taxon>
        <taxon>Flavobacteriaceae</taxon>
        <taxon>Tenacibaculum</taxon>
    </lineage>
</organism>
<accession>A0A2H1E7P2</accession>
<dbReference type="InterPro" id="IPR037883">
    <property type="entry name" value="Knr4/Smi1-like_sf"/>
</dbReference>
<reference evidence="2 3" key="1">
    <citation type="submission" date="2016-11" db="EMBL/GenBank/DDBJ databases">
        <authorList>
            <person name="Jaros S."/>
            <person name="Januszkiewicz K."/>
            <person name="Wedrychowicz H."/>
        </authorList>
    </citation>
    <scope>NUCLEOTIDE SEQUENCE [LARGE SCALE GENOMIC DNA]</scope>
    <source>
        <strain evidence="2">NCIMB 2154T</strain>
    </source>
</reference>
<dbReference type="AlphaFoldDB" id="A0A2H1E7P2"/>
<proteinExistence type="predicted"/>
<dbReference type="KEGG" id="tmar:MARIT_0764"/>
<feature type="domain" description="Knr4/Smi1-like" evidence="1">
    <location>
        <begin position="26"/>
        <end position="142"/>
    </location>
</feature>
<dbReference type="Gene3D" id="3.40.1580.10">
    <property type="entry name" value="SMI1/KNR4-like"/>
    <property type="match status" value="1"/>
</dbReference>
<evidence type="ECO:0000313" key="3">
    <source>
        <dbReference type="Proteomes" id="UP000231564"/>
    </source>
</evidence>
<dbReference type="SUPFAM" id="SSF160631">
    <property type="entry name" value="SMI1/KNR4-like"/>
    <property type="match status" value="1"/>
</dbReference>
<dbReference type="OrthoDB" id="880732at2"/>
<name>A0A2H1E7P2_9FLAO</name>
<evidence type="ECO:0000313" key="2">
    <source>
        <dbReference type="EMBL" id="SFZ80719.1"/>
    </source>
</evidence>
<dbReference type="Pfam" id="PF09346">
    <property type="entry name" value="SMI1_KNR4"/>
    <property type="match status" value="1"/>
</dbReference>
<dbReference type="STRING" id="1349785.GCA_000509405_01597"/>
<dbReference type="RefSeq" id="WP_024741173.1">
    <property type="nucleotide sequence ID" value="NZ_BAUG01000018.1"/>
</dbReference>
<dbReference type="InterPro" id="IPR018958">
    <property type="entry name" value="Knr4/Smi1-like_dom"/>
</dbReference>
<evidence type="ECO:0000259" key="1">
    <source>
        <dbReference type="Pfam" id="PF09346"/>
    </source>
</evidence>
<gene>
    <name evidence="2" type="ORF">MARIT_0764</name>
</gene>
<dbReference type="GeneID" id="47722338"/>